<evidence type="ECO:0000259" key="7">
    <source>
        <dbReference type="Pfam" id="PF02775"/>
    </source>
</evidence>
<dbReference type="CDD" id="cd07037">
    <property type="entry name" value="TPP_PYR_MenD"/>
    <property type="match status" value="1"/>
</dbReference>
<evidence type="ECO:0000256" key="3">
    <source>
        <dbReference type="ARBA" id="ARBA00022842"/>
    </source>
</evidence>
<dbReference type="InterPro" id="IPR011766">
    <property type="entry name" value="TPP_enzyme_TPP-bd"/>
</dbReference>
<evidence type="ECO:0000256" key="1">
    <source>
        <dbReference type="ARBA" id="ARBA00022679"/>
    </source>
</evidence>
<comment type="similarity">
    <text evidence="6">Belongs to the TPP enzyme family. MenD subfamily.</text>
</comment>
<dbReference type="InterPro" id="IPR029035">
    <property type="entry name" value="DHS-like_NAD/FAD-binding_dom"/>
</dbReference>
<dbReference type="AlphaFoldDB" id="A0ABD5ZRP9"/>
<dbReference type="Pfam" id="PF16582">
    <property type="entry name" value="TPP_enzyme_M_2"/>
    <property type="match status" value="1"/>
</dbReference>
<dbReference type="SUPFAM" id="SSF52467">
    <property type="entry name" value="DHS-like NAD/FAD-binding domain"/>
    <property type="match status" value="1"/>
</dbReference>
<dbReference type="GO" id="GO:0030145">
    <property type="term" value="F:manganese ion binding"/>
    <property type="evidence" value="ECO:0007669"/>
    <property type="project" value="UniProtKB-UniRule"/>
</dbReference>
<dbReference type="GeneID" id="79267879"/>
<feature type="domain" description="Menaquinone biosynthesis protein MenD middle" evidence="9">
    <location>
        <begin position="232"/>
        <end position="416"/>
    </location>
</feature>
<dbReference type="Gene3D" id="3.40.50.970">
    <property type="match status" value="2"/>
</dbReference>
<dbReference type="PANTHER" id="PTHR42916:SF1">
    <property type="entry name" value="PROTEIN PHYLLO, CHLOROPLASTIC"/>
    <property type="match status" value="1"/>
</dbReference>
<reference evidence="10 11" key="1">
    <citation type="journal article" date="2019" name="Int. J. Syst. Evol. Microbiol.">
        <title>The Global Catalogue of Microorganisms (GCM) 10K type strain sequencing project: providing services to taxonomists for standard genome sequencing and annotation.</title>
        <authorList>
            <consortium name="The Broad Institute Genomics Platform"/>
            <consortium name="The Broad Institute Genome Sequencing Center for Infectious Disease"/>
            <person name="Wu L."/>
            <person name="Ma J."/>
        </authorList>
    </citation>
    <scope>NUCLEOTIDE SEQUENCE [LARGE SCALE GENOMIC DNA]</scope>
    <source>
        <strain evidence="10 11">DT85</strain>
    </source>
</reference>
<evidence type="ECO:0000256" key="6">
    <source>
        <dbReference type="HAMAP-Rule" id="MF_01659"/>
    </source>
</evidence>
<dbReference type="GO" id="GO:0044272">
    <property type="term" value="P:sulfur compound biosynthetic process"/>
    <property type="evidence" value="ECO:0007669"/>
    <property type="project" value="UniProtKB-ARBA"/>
</dbReference>
<dbReference type="InterPro" id="IPR012001">
    <property type="entry name" value="Thiamin_PyroP_enz_TPP-bd_dom"/>
</dbReference>
<protein>
    <recommendedName>
        <fullName evidence="6">2-succinyl-5-enolpyruvyl-6-hydroxy-3-cyclohexene-1-carboxylate synthase</fullName>
        <shortName evidence="6">SEPHCHC synthase</shortName>
        <ecNumber evidence="6">2.2.1.9</ecNumber>
    </recommendedName>
    <alternativeName>
        <fullName evidence="6">Menaquinone biosynthesis protein MenD</fullName>
    </alternativeName>
</protein>
<keyword evidence="6" id="KW-0474">Menaquinone biosynthesis</keyword>
<dbReference type="CDD" id="cd02009">
    <property type="entry name" value="TPP_SHCHC_synthase"/>
    <property type="match status" value="1"/>
</dbReference>
<dbReference type="SUPFAM" id="SSF52518">
    <property type="entry name" value="Thiamin diphosphate-binding fold (THDP-binding)"/>
    <property type="match status" value="2"/>
</dbReference>
<comment type="catalytic activity">
    <reaction evidence="6">
        <text>isochorismate + 2-oxoglutarate + H(+) = 5-enolpyruvoyl-6-hydroxy-2-succinyl-cyclohex-3-ene-1-carboxylate + CO2</text>
        <dbReference type="Rhea" id="RHEA:25593"/>
        <dbReference type="ChEBI" id="CHEBI:15378"/>
        <dbReference type="ChEBI" id="CHEBI:16526"/>
        <dbReference type="ChEBI" id="CHEBI:16810"/>
        <dbReference type="ChEBI" id="CHEBI:29780"/>
        <dbReference type="ChEBI" id="CHEBI:58818"/>
        <dbReference type="EC" id="2.2.1.9"/>
    </reaction>
</comment>
<sequence>MSAPNVNTLWGRAIVDEVAKSGVDAAVLSPGSRSTPLTVAFAEHPDIETFSHLDERSAAFFALGRAKRTGTPTPLVCTSGTALANYHPAVMEAGRARVPMLLLTADRPPELDDSGANQTVDQADLYGDAVRHYRTLPEPETADRKLRALRTAVSRGVATATATNPGPVHLNVPFRKPLEPTVETDDVPEGWADDHALAARGRDGPFVRTTQGRPTLTASDRAAVVRALNGADRGLIFCGPADRPTPDRDALLGLAKATGFPVLADPLSGIRFGDHTEEVTVLGGYDAWAPALRTRLPTPDVVLRFGASPTSKRTRKALADTTLSMEADAPRQFLVDPAGGWREAEFTATDTLVADPTHLASALAGRVERDGDGFADLLADVEADYRSLVAAEDRFFEGQVLADAAALAPDPATLFVSNSMPVRDLDRFAEPRAADITALGNRGASGIDGITSTALGAGSATDDPLVLVTGDLAYYHDTNGLLAVGRFGLDATIVLINNDGGGIFHLLPIEAHDTFEGYFRTPHGLDFSPTGDLYGLAFARTTTREGFREAYTASVEREGTQVIEVGFDSAESHAVREELQERVAAELDATL</sequence>
<comment type="cofactor">
    <cofactor evidence="6">
        <name>Mg(2+)</name>
        <dbReference type="ChEBI" id="CHEBI:18420"/>
    </cofactor>
    <cofactor evidence="6">
        <name>Mn(2+)</name>
        <dbReference type="ChEBI" id="CHEBI:29035"/>
    </cofactor>
</comment>
<keyword evidence="2 6" id="KW-0479">Metal-binding</keyword>
<dbReference type="EC" id="2.2.1.9" evidence="6"/>
<dbReference type="EMBL" id="JBHTAP010000001">
    <property type="protein sequence ID" value="MFC7236170.1"/>
    <property type="molecule type" value="Genomic_DNA"/>
</dbReference>
<dbReference type="InterPro" id="IPR032264">
    <property type="entry name" value="MenD_middle"/>
</dbReference>
<evidence type="ECO:0000313" key="10">
    <source>
        <dbReference type="EMBL" id="MFC7236170.1"/>
    </source>
</evidence>
<comment type="cofactor">
    <cofactor evidence="6">
        <name>thiamine diphosphate</name>
        <dbReference type="ChEBI" id="CHEBI:58937"/>
    </cofactor>
    <text evidence="6">Binds 1 thiamine pyrophosphate per subunit.</text>
</comment>
<dbReference type="Pfam" id="PF02776">
    <property type="entry name" value="TPP_enzyme_N"/>
    <property type="match status" value="1"/>
</dbReference>
<keyword evidence="1 6" id="KW-0808">Transferase</keyword>
<evidence type="ECO:0000259" key="9">
    <source>
        <dbReference type="Pfam" id="PF16582"/>
    </source>
</evidence>
<dbReference type="Pfam" id="PF02775">
    <property type="entry name" value="TPP_enzyme_C"/>
    <property type="match status" value="1"/>
</dbReference>
<dbReference type="Proteomes" id="UP001596398">
    <property type="component" value="Unassembled WGS sequence"/>
</dbReference>
<dbReference type="RefSeq" id="WP_276234323.1">
    <property type="nucleotide sequence ID" value="NZ_CP119802.1"/>
</dbReference>
<comment type="pathway">
    <text evidence="6">Quinol/quinone metabolism; menaquinone biosynthesis.</text>
</comment>
<evidence type="ECO:0000259" key="8">
    <source>
        <dbReference type="Pfam" id="PF02776"/>
    </source>
</evidence>
<dbReference type="PIRSF" id="PIRSF004983">
    <property type="entry name" value="MenD"/>
    <property type="match status" value="1"/>
</dbReference>
<name>A0ABD5ZRP9_9EURY</name>
<dbReference type="GO" id="GO:0000287">
    <property type="term" value="F:magnesium ion binding"/>
    <property type="evidence" value="ECO:0007669"/>
    <property type="project" value="UniProtKB-UniRule"/>
</dbReference>
<comment type="function">
    <text evidence="6">Catalyzes the thiamine diphosphate-dependent decarboxylation of 2-oxoglutarate and the subsequent addition of the resulting succinic semialdehyde-thiamine pyrophosphate anion to isochorismate to yield 2-succinyl-5-enolpyruvyl-6-hydroxy-3-cyclohexene-1-carboxylate (SEPHCHC).</text>
</comment>
<evidence type="ECO:0000256" key="5">
    <source>
        <dbReference type="ARBA" id="ARBA00023211"/>
    </source>
</evidence>
<keyword evidence="3 6" id="KW-0460">Magnesium</keyword>
<dbReference type="HAMAP" id="MF_01659">
    <property type="entry name" value="MenD"/>
    <property type="match status" value="1"/>
</dbReference>
<keyword evidence="5 6" id="KW-0464">Manganese</keyword>
<comment type="pathway">
    <text evidence="6">Quinol/quinone metabolism; 1,4-dihydroxy-2-naphthoate biosynthesis; 1,4-dihydroxy-2-naphthoate from chorismate: step 2/7.</text>
</comment>
<proteinExistence type="inferred from homology"/>
<dbReference type="Gene3D" id="3.40.50.1220">
    <property type="entry name" value="TPP-binding domain"/>
    <property type="match status" value="1"/>
</dbReference>
<organism evidence="10 11">
    <name type="scientific">Halosegnis marinus</name>
    <dbReference type="NCBI Taxonomy" id="3034023"/>
    <lineage>
        <taxon>Archaea</taxon>
        <taxon>Methanobacteriati</taxon>
        <taxon>Methanobacteriota</taxon>
        <taxon>Stenosarchaea group</taxon>
        <taxon>Halobacteria</taxon>
        <taxon>Halobacteriales</taxon>
        <taxon>Natronomonadaceae</taxon>
        <taxon>Halosegnis</taxon>
    </lineage>
</organism>
<dbReference type="InterPro" id="IPR029061">
    <property type="entry name" value="THDP-binding"/>
</dbReference>
<accession>A0ABD5ZRP9</accession>
<dbReference type="InterPro" id="IPR004433">
    <property type="entry name" value="MenaQ_synth_MenD"/>
</dbReference>
<dbReference type="PANTHER" id="PTHR42916">
    <property type="entry name" value="2-SUCCINYL-5-ENOLPYRUVYL-6-HYDROXY-3-CYCLOHEXENE-1-CARBOXYLATE SYNTHASE"/>
    <property type="match status" value="1"/>
</dbReference>
<dbReference type="GO" id="GO:0030976">
    <property type="term" value="F:thiamine pyrophosphate binding"/>
    <property type="evidence" value="ECO:0007669"/>
    <property type="project" value="UniProtKB-UniRule"/>
</dbReference>
<evidence type="ECO:0000256" key="4">
    <source>
        <dbReference type="ARBA" id="ARBA00023052"/>
    </source>
</evidence>
<dbReference type="GO" id="GO:0006082">
    <property type="term" value="P:organic acid metabolic process"/>
    <property type="evidence" value="ECO:0007669"/>
    <property type="project" value="UniProtKB-ARBA"/>
</dbReference>
<gene>
    <name evidence="6 10" type="primary">menD</name>
    <name evidence="10" type="ORF">ACFQJ4_12670</name>
</gene>
<evidence type="ECO:0000313" key="11">
    <source>
        <dbReference type="Proteomes" id="UP001596398"/>
    </source>
</evidence>
<dbReference type="GO" id="GO:0070204">
    <property type="term" value="F:2-succinyl-5-enolpyruvyl-6-hydroxy-3-cyclohexene-1-carboxylic-acid synthase activity"/>
    <property type="evidence" value="ECO:0007669"/>
    <property type="project" value="UniProtKB-UniRule"/>
</dbReference>
<dbReference type="GO" id="GO:0009234">
    <property type="term" value="P:menaquinone biosynthetic process"/>
    <property type="evidence" value="ECO:0007669"/>
    <property type="project" value="UniProtKB-UniRule"/>
</dbReference>
<feature type="domain" description="Thiamine pyrophosphate enzyme N-terminal TPP-binding" evidence="8">
    <location>
        <begin position="11"/>
        <end position="124"/>
    </location>
</feature>
<comment type="subunit">
    <text evidence="6">Homodimer.</text>
</comment>
<feature type="domain" description="Thiamine pyrophosphate enzyme TPP-binding" evidence="7">
    <location>
        <begin position="452"/>
        <end position="565"/>
    </location>
</feature>
<keyword evidence="4 6" id="KW-0786">Thiamine pyrophosphate</keyword>
<dbReference type="NCBIfam" id="TIGR00173">
    <property type="entry name" value="menD"/>
    <property type="match status" value="1"/>
</dbReference>
<evidence type="ECO:0000256" key="2">
    <source>
        <dbReference type="ARBA" id="ARBA00022723"/>
    </source>
</evidence>
<keyword evidence="11" id="KW-1185">Reference proteome</keyword>
<comment type="caution">
    <text evidence="10">The sequence shown here is derived from an EMBL/GenBank/DDBJ whole genome shotgun (WGS) entry which is preliminary data.</text>
</comment>